<name>A0A7W7YBY4_9BACT</name>
<gene>
    <name evidence="1" type="ORF">HNQ65_002944</name>
</gene>
<dbReference type="AlphaFoldDB" id="A0A7W7YBY4"/>
<dbReference type="EMBL" id="JACHIG010000006">
    <property type="protein sequence ID" value="MBB5033356.1"/>
    <property type="molecule type" value="Genomic_DNA"/>
</dbReference>
<reference evidence="1 2" key="1">
    <citation type="submission" date="2020-08" db="EMBL/GenBank/DDBJ databases">
        <title>Genomic Encyclopedia of Type Strains, Phase IV (KMG-IV): sequencing the most valuable type-strain genomes for metagenomic binning, comparative biology and taxonomic classification.</title>
        <authorList>
            <person name="Goeker M."/>
        </authorList>
    </citation>
    <scope>NUCLEOTIDE SEQUENCE [LARGE SCALE GENOMIC DNA]</scope>
    <source>
        <strain evidence="1 2">DSM 12252</strain>
    </source>
</reference>
<proteinExistence type="predicted"/>
<sequence>MNATVFSSPCETFSYGSHPSDKEIALLAFKNWKKEGSTHLRPEHWIKAERELMAVYASRSDDTASEESGHLDEFWEREMEAIAFRSTDSEIALTTGGWV</sequence>
<evidence type="ECO:0000313" key="1">
    <source>
        <dbReference type="EMBL" id="MBB5033356.1"/>
    </source>
</evidence>
<accession>A0A7W7YBY4</accession>
<evidence type="ECO:0008006" key="3">
    <source>
        <dbReference type="Google" id="ProtNLM"/>
    </source>
</evidence>
<organism evidence="1 2">
    <name type="scientific">Prosthecobacter vanneervenii</name>
    <dbReference type="NCBI Taxonomy" id="48466"/>
    <lineage>
        <taxon>Bacteria</taxon>
        <taxon>Pseudomonadati</taxon>
        <taxon>Verrucomicrobiota</taxon>
        <taxon>Verrucomicrobiia</taxon>
        <taxon>Verrucomicrobiales</taxon>
        <taxon>Verrucomicrobiaceae</taxon>
        <taxon>Prosthecobacter</taxon>
    </lineage>
</organism>
<comment type="caution">
    <text evidence="1">The sequence shown here is derived from an EMBL/GenBank/DDBJ whole genome shotgun (WGS) entry which is preliminary data.</text>
</comment>
<keyword evidence="2" id="KW-1185">Reference proteome</keyword>
<evidence type="ECO:0000313" key="2">
    <source>
        <dbReference type="Proteomes" id="UP000590740"/>
    </source>
</evidence>
<dbReference type="Proteomes" id="UP000590740">
    <property type="component" value="Unassembled WGS sequence"/>
</dbReference>
<protein>
    <recommendedName>
        <fullName evidence="3">DUF2934 domain-containing protein</fullName>
    </recommendedName>
</protein>
<dbReference type="RefSeq" id="WP_184340292.1">
    <property type="nucleotide sequence ID" value="NZ_JACHIG010000006.1"/>
</dbReference>